<gene>
    <name evidence="12" type="ORF">KDW96_19920</name>
</gene>
<protein>
    <recommendedName>
        <fullName evidence="10">Type II secretion system protein M</fullName>
        <shortName evidence="10">T2SS protein M</shortName>
    </recommendedName>
    <alternativeName>
        <fullName evidence="10">General secretion pathway protein M</fullName>
    </alternativeName>
</protein>
<comment type="function">
    <text evidence="10">Inner membrane component of the type II secretion system required for the energy-dependent secretion of extracellular factors such as proteases and toxins from the periplasm.</text>
</comment>
<feature type="transmembrane region" description="Helical" evidence="11">
    <location>
        <begin position="33"/>
        <end position="52"/>
    </location>
</feature>
<comment type="similarity">
    <text evidence="2 10">Belongs to the GSP M family.</text>
</comment>
<keyword evidence="3 10" id="KW-0813">Transport</keyword>
<organism evidence="12 13">
    <name type="scientific">Pseudomonas benzenivorans</name>
    <dbReference type="NCBI Taxonomy" id="556533"/>
    <lineage>
        <taxon>Bacteria</taxon>
        <taxon>Pseudomonadati</taxon>
        <taxon>Pseudomonadota</taxon>
        <taxon>Gammaproteobacteria</taxon>
        <taxon>Pseudomonadales</taxon>
        <taxon>Pseudomonadaceae</taxon>
        <taxon>Pseudomonas</taxon>
    </lineage>
</organism>
<evidence type="ECO:0000256" key="1">
    <source>
        <dbReference type="ARBA" id="ARBA00004377"/>
    </source>
</evidence>
<name>A0ABY5H511_9PSED</name>
<evidence type="ECO:0000256" key="11">
    <source>
        <dbReference type="SAM" id="Phobius"/>
    </source>
</evidence>
<dbReference type="Pfam" id="PF04612">
    <property type="entry name" value="T2SSM"/>
    <property type="match status" value="1"/>
</dbReference>
<evidence type="ECO:0000256" key="6">
    <source>
        <dbReference type="ARBA" id="ARBA00022692"/>
    </source>
</evidence>
<dbReference type="InterPro" id="IPR023229">
    <property type="entry name" value="T2SS_M_periplasmic_sf"/>
</dbReference>
<dbReference type="Gene3D" id="3.30.1360.100">
    <property type="entry name" value="General secretion pathway protein M, EpsM"/>
    <property type="match status" value="1"/>
</dbReference>
<dbReference type="InterPro" id="IPR007690">
    <property type="entry name" value="T2SS_GspM"/>
</dbReference>
<keyword evidence="13" id="KW-1185">Reference proteome</keyword>
<dbReference type="SUPFAM" id="SSF103054">
    <property type="entry name" value="General secretion pathway protein M, EpsM"/>
    <property type="match status" value="1"/>
</dbReference>
<keyword evidence="4 10" id="KW-1003">Cell membrane</keyword>
<evidence type="ECO:0000256" key="4">
    <source>
        <dbReference type="ARBA" id="ARBA00022475"/>
    </source>
</evidence>
<dbReference type="RefSeq" id="WP_255837967.1">
    <property type="nucleotide sequence ID" value="NZ_CP073346.1"/>
</dbReference>
<sequence>MSNLSDLTHPFAAQLESSALTQRWRALAARERLALGALALFLLLVLLYLLLWQPVQQRLAAARTGYEQQRALHAYLQAQAPLARSLASTPQASLDPARLQGVVTASAAEQGLTVERLDSEGDGSLEVSLQAAPFAQLLRWFVVLERQGVRIAEAGLDRSEDNRVAARLTLRVAF</sequence>
<reference evidence="12" key="1">
    <citation type="submission" date="2021-04" db="EMBL/GenBank/DDBJ databases">
        <title>Oceanospirillales bacteria with DddD are important DMSP degraders in coastal seawater.</title>
        <authorList>
            <person name="Liu J."/>
        </authorList>
    </citation>
    <scope>NUCLEOTIDE SEQUENCE</scope>
    <source>
        <strain evidence="12">D13-4</strain>
    </source>
</reference>
<proteinExistence type="inferred from homology"/>
<comment type="subcellular location">
    <subcellularLocation>
        <location evidence="1">Cell inner membrane</location>
        <topology evidence="1">Single-pass membrane protein</topology>
    </subcellularLocation>
</comment>
<accession>A0ABY5H511</accession>
<keyword evidence="6 11" id="KW-0812">Transmembrane</keyword>
<dbReference type="Proteomes" id="UP001059672">
    <property type="component" value="Chromosome"/>
</dbReference>
<evidence type="ECO:0000313" key="12">
    <source>
        <dbReference type="EMBL" id="UTW07396.1"/>
    </source>
</evidence>
<dbReference type="EMBL" id="CP073346">
    <property type="protein sequence ID" value="UTW07396.1"/>
    <property type="molecule type" value="Genomic_DNA"/>
</dbReference>
<evidence type="ECO:0000256" key="7">
    <source>
        <dbReference type="ARBA" id="ARBA00022927"/>
    </source>
</evidence>
<keyword evidence="7 10" id="KW-0653">Protein transport</keyword>
<evidence type="ECO:0000313" key="13">
    <source>
        <dbReference type="Proteomes" id="UP001059672"/>
    </source>
</evidence>
<evidence type="ECO:0000256" key="2">
    <source>
        <dbReference type="ARBA" id="ARBA00010637"/>
    </source>
</evidence>
<dbReference type="PIRSF" id="PIRSF006291">
    <property type="entry name" value="GspM"/>
    <property type="match status" value="1"/>
</dbReference>
<evidence type="ECO:0000256" key="5">
    <source>
        <dbReference type="ARBA" id="ARBA00022519"/>
    </source>
</evidence>
<keyword evidence="5 10" id="KW-0997">Cell inner membrane</keyword>
<evidence type="ECO:0000256" key="3">
    <source>
        <dbReference type="ARBA" id="ARBA00022448"/>
    </source>
</evidence>
<evidence type="ECO:0000256" key="8">
    <source>
        <dbReference type="ARBA" id="ARBA00022989"/>
    </source>
</evidence>
<evidence type="ECO:0000256" key="10">
    <source>
        <dbReference type="PIRNR" id="PIRNR006291"/>
    </source>
</evidence>
<evidence type="ECO:0000256" key="9">
    <source>
        <dbReference type="ARBA" id="ARBA00023136"/>
    </source>
</evidence>
<keyword evidence="9 10" id="KW-0472">Membrane</keyword>
<keyword evidence="8 11" id="KW-1133">Transmembrane helix</keyword>